<dbReference type="GO" id="GO:0035735">
    <property type="term" value="P:intraciliary transport involved in cilium assembly"/>
    <property type="evidence" value="ECO:0007669"/>
    <property type="project" value="InterPro"/>
</dbReference>
<evidence type="ECO:0000313" key="2">
    <source>
        <dbReference type="Proteomes" id="UP000663860"/>
    </source>
</evidence>
<dbReference type="GO" id="GO:0010824">
    <property type="term" value="P:regulation of centrosome duplication"/>
    <property type="evidence" value="ECO:0007669"/>
    <property type="project" value="TreeGrafter"/>
</dbReference>
<dbReference type="EMBL" id="CAJNOE010006274">
    <property type="protein sequence ID" value="CAF1523041.1"/>
    <property type="molecule type" value="Genomic_DNA"/>
</dbReference>
<gene>
    <name evidence="1" type="ORF">IZO911_LOCUS45901</name>
</gene>
<dbReference type="PANTHER" id="PTHR31540">
    <property type="entry name" value="CENTROSOMAL PROTEIN OF 131 KDA"/>
    <property type="match status" value="1"/>
</dbReference>
<dbReference type="AlphaFoldDB" id="A0A815UXB4"/>
<dbReference type="InterPro" id="IPR030465">
    <property type="entry name" value="CEP131"/>
</dbReference>
<name>A0A815UXB4_9BILA</name>
<accession>A0A815UXB4</accession>
<evidence type="ECO:0000313" key="1">
    <source>
        <dbReference type="EMBL" id="CAF1523041.1"/>
    </source>
</evidence>
<sequence length="73" mass="8551">KIKELTVRGLEPEIQKLISRHKNELAKVKVVHEAELLAADERASQHYIRMVEELRDQLEREKDVAIAHERELA</sequence>
<dbReference type="PANTHER" id="PTHR31540:SF1">
    <property type="entry name" value="CENTROSOMAL PROTEIN OF 131 KDA"/>
    <property type="match status" value="1"/>
</dbReference>
<feature type="non-terminal residue" evidence="1">
    <location>
        <position position="1"/>
    </location>
</feature>
<reference evidence="1" key="1">
    <citation type="submission" date="2021-02" db="EMBL/GenBank/DDBJ databases">
        <authorList>
            <person name="Nowell W R."/>
        </authorList>
    </citation>
    <scope>NUCLEOTIDE SEQUENCE</scope>
</reference>
<dbReference type="Proteomes" id="UP000663860">
    <property type="component" value="Unassembled WGS sequence"/>
</dbReference>
<comment type="caution">
    <text evidence="1">The sequence shown here is derived from an EMBL/GenBank/DDBJ whole genome shotgun (WGS) entry which is preliminary data.</text>
</comment>
<proteinExistence type="predicted"/>
<feature type="non-terminal residue" evidence="1">
    <location>
        <position position="73"/>
    </location>
</feature>
<dbReference type="GO" id="GO:0034451">
    <property type="term" value="C:centriolar satellite"/>
    <property type="evidence" value="ECO:0007669"/>
    <property type="project" value="TreeGrafter"/>
</dbReference>
<dbReference type="GO" id="GO:0005929">
    <property type="term" value="C:cilium"/>
    <property type="evidence" value="ECO:0007669"/>
    <property type="project" value="GOC"/>
</dbReference>
<protein>
    <submittedName>
        <fullName evidence="1">Uncharacterized protein</fullName>
    </submittedName>
</protein>
<organism evidence="1 2">
    <name type="scientific">Adineta steineri</name>
    <dbReference type="NCBI Taxonomy" id="433720"/>
    <lineage>
        <taxon>Eukaryota</taxon>
        <taxon>Metazoa</taxon>
        <taxon>Spiralia</taxon>
        <taxon>Gnathifera</taxon>
        <taxon>Rotifera</taxon>
        <taxon>Eurotatoria</taxon>
        <taxon>Bdelloidea</taxon>
        <taxon>Adinetida</taxon>
        <taxon>Adinetidae</taxon>
        <taxon>Adineta</taxon>
    </lineage>
</organism>